<keyword evidence="4" id="KW-0862">Zinc</keyword>
<dbReference type="InterPro" id="IPR019787">
    <property type="entry name" value="Znf_PHD-finger"/>
</dbReference>
<evidence type="ECO:0000313" key="10">
    <source>
        <dbReference type="Proteomes" id="UP000234275"/>
    </source>
</evidence>
<dbReference type="SUPFAM" id="SSF56112">
    <property type="entry name" value="Protein kinase-like (PK-like)"/>
    <property type="match status" value="1"/>
</dbReference>
<dbReference type="InterPro" id="IPR037869">
    <property type="entry name" value="Spp1/CFP1"/>
</dbReference>
<feature type="compositionally biased region" description="Low complexity" evidence="7">
    <location>
        <begin position="380"/>
        <end position="394"/>
    </location>
</feature>
<feature type="region of interest" description="Disordered" evidence="7">
    <location>
        <begin position="357"/>
        <end position="488"/>
    </location>
</feature>
<feature type="region of interest" description="Disordered" evidence="7">
    <location>
        <begin position="676"/>
        <end position="716"/>
    </location>
</feature>
<sequence length="904" mass="100226">MAGDTNGPADPSQGNNGADDSTTVNPYETIPENLPKDDPFLKQSPHYGRYHRRDDDFTPQHDHWYQSDAGSFSYWQDFVRSSWTSENSLNLPGTREAFAVGNVIIRVDSEPALDTTAEKYSYANANELSAARKAEEALRELNVAVPVIYFYGTIDGKNVSVESRIPGVSLEVAWRYLSDEQINTFKQQCRRILERLRDTDSPPESPSYVCSELNSQLPPEVRETERDILFKEKGEGESLDLVHNNLTPPNVIVSDDQVVGILGWRHCGFFGFGRANKIHRQFRVSENLSGGVGGLYGNVQTWLSLYENMSGAGEGFGAGENRNTPGPPVKTEPSTVALDRVPLDEDVEEQPVLSQLDGADLLGEHPTPKKIANLKHGGTSRASSISDRSSPANSTKQSTGKKPATSATKKGVGRKPTTKKRKLNDVDNESVDGGRSNTPSSARGSKTPAAKKRGSTSVAGSPAPEPKPKKKGRKKAAVQQEDDDDDDSIDENELFCICRKPDNHTWMIACDGECDDWFHGKCVNIDPRDADLIEKYICPNCKEKGLGWTTWKPMCRLPECRKPARVYTNNPSKYCTDEHGREFMLAKTRPLGVVLSTGPRKSLTNGRNAVNGLSRLRDVQDAESQTNGSPVENGIATIKGQRNGIPEELGSRGGILTAGELKALVTDVSSASEFRKLGERIITPPPEEEGEAGEENPEGEAKPKKKLGLDVDPDPNRLTYSPDEASKIEEMRKWRDELHHRKDMLNARNTFLTFVRQRSKAIVEKLKQTDPKGGWKDICGFDTRLAWSDEEFDEWRLSDAGAKALQDGTPELLASSHPDATDADGDATMDTDDNEMAHTTRGVCTKKRCERHKQWLKIQQQEILFEENTLTQDLKRCETEAQNVVERAVLRMWAETDNAQVGCQ</sequence>
<name>A0A2I2GIV0_9EURO</name>
<dbReference type="SMART" id="SM00249">
    <property type="entry name" value="PHD"/>
    <property type="match status" value="1"/>
</dbReference>
<evidence type="ECO:0000256" key="6">
    <source>
        <dbReference type="PROSITE-ProRule" id="PRU00146"/>
    </source>
</evidence>
<evidence type="ECO:0000256" key="3">
    <source>
        <dbReference type="ARBA" id="ARBA00022771"/>
    </source>
</evidence>
<reference evidence="9 10" key="1">
    <citation type="submission" date="2016-12" db="EMBL/GenBank/DDBJ databases">
        <title>The genomes of Aspergillus section Nigri reveals drivers in fungal speciation.</title>
        <authorList>
            <consortium name="DOE Joint Genome Institute"/>
            <person name="Vesth T.C."/>
            <person name="Nybo J."/>
            <person name="Theobald S."/>
            <person name="Brandl J."/>
            <person name="Frisvad J.C."/>
            <person name="Nielsen K.F."/>
            <person name="Lyhne E.K."/>
            <person name="Kogle M.E."/>
            <person name="Kuo A."/>
            <person name="Riley R."/>
            <person name="Clum A."/>
            <person name="Nolan M."/>
            <person name="Lipzen A."/>
            <person name="Salamov A."/>
            <person name="Henrissat B."/>
            <person name="Wiebenga A."/>
            <person name="De Vries R.P."/>
            <person name="Grigoriev I.V."/>
            <person name="Mortensen U.H."/>
            <person name="Andersen M.R."/>
            <person name="Baker S.E."/>
        </authorList>
    </citation>
    <scope>NUCLEOTIDE SEQUENCE [LARGE SCALE GENOMIC DNA]</scope>
    <source>
        <strain evidence="9 10">IBT 23096</strain>
    </source>
</reference>
<dbReference type="RefSeq" id="XP_024708101.1">
    <property type="nucleotide sequence ID" value="XM_024852972.1"/>
</dbReference>
<keyword evidence="3 6" id="KW-0863">Zinc-finger</keyword>
<dbReference type="PROSITE" id="PS01359">
    <property type="entry name" value="ZF_PHD_1"/>
    <property type="match status" value="1"/>
</dbReference>
<accession>A0A2I2GIV0</accession>
<dbReference type="InterPro" id="IPR001965">
    <property type="entry name" value="Znf_PHD"/>
</dbReference>
<evidence type="ECO:0000313" key="9">
    <source>
        <dbReference type="EMBL" id="PLB52799.1"/>
    </source>
</evidence>
<gene>
    <name evidence="9" type="ORF">P170DRAFT_472690</name>
</gene>
<dbReference type="AlphaFoldDB" id="A0A2I2GIV0"/>
<dbReference type="GO" id="GO:0008270">
    <property type="term" value="F:zinc ion binding"/>
    <property type="evidence" value="ECO:0007669"/>
    <property type="project" value="UniProtKB-KW"/>
</dbReference>
<evidence type="ECO:0000256" key="7">
    <source>
        <dbReference type="SAM" id="MobiDB-lite"/>
    </source>
</evidence>
<dbReference type="PANTHER" id="PTHR46174">
    <property type="entry name" value="CXXC-TYPE ZINC FINGER PROTEIN 1"/>
    <property type="match status" value="1"/>
</dbReference>
<feature type="compositionally biased region" description="Polar residues" evidence="7">
    <location>
        <begin position="12"/>
        <end position="26"/>
    </location>
</feature>
<feature type="region of interest" description="Disordered" evidence="7">
    <location>
        <begin position="1"/>
        <end position="54"/>
    </location>
</feature>
<dbReference type="Pfam" id="PF00628">
    <property type="entry name" value="PHD"/>
    <property type="match status" value="1"/>
</dbReference>
<dbReference type="InterPro" id="IPR011011">
    <property type="entry name" value="Znf_FYVE_PHD"/>
</dbReference>
<dbReference type="GO" id="GO:0048188">
    <property type="term" value="C:Set1C/COMPASS complex"/>
    <property type="evidence" value="ECO:0007669"/>
    <property type="project" value="InterPro"/>
</dbReference>
<dbReference type="PROSITE" id="PS00018">
    <property type="entry name" value="EF_HAND_1"/>
    <property type="match status" value="1"/>
</dbReference>
<evidence type="ECO:0000256" key="4">
    <source>
        <dbReference type="ARBA" id="ARBA00022833"/>
    </source>
</evidence>
<feature type="compositionally biased region" description="Acidic residues" evidence="7">
    <location>
        <begin position="686"/>
        <end position="698"/>
    </location>
</feature>
<organism evidence="9 10">
    <name type="scientific">Aspergillus steynii IBT 23096</name>
    <dbReference type="NCBI Taxonomy" id="1392250"/>
    <lineage>
        <taxon>Eukaryota</taxon>
        <taxon>Fungi</taxon>
        <taxon>Dikarya</taxon>
        <taxon>Ascomycota</taxon>
        <taxon>Pezizomycotina</taxon>
        <taxon>Eurotiomycetes</taxon>
        <taxon>Eurotiomycetidae</taxon>
        <taxon>Eurotiales</taxon>
        <taxon>Aspergillaceae</taxon>
        <taxon>Aspergillus</taxon>
        <taxon>Aspergillus subgen. Circumdati</taxon>
    </lineage>
</organism>
<dbReference type="GeneID" id="36560670"/>
<feature type="compositionally biased region" description="Polar residues" evidence="7">
    <location>
        <begin position="435"/>
        <end position="444"/>
    </location>
</feature>
<dbReference type="InterPro" id="IPR013083">
    <property type="entry name" value="Znf_RING/FYVE/PHD"/>
</dbReference>
<dbReference type="STRING" id="1392250.A0A2I2GIV0"/>
<comment type="subcellular location">
    <subcellularLocation>
        <location evidence="1">Nucleus</location>
    </subcellularLocation>
</comment>
<feature type="compositionally biased region" description="Acidic residues" evidence="7">
    <location>
        <begin position="821"/>
        <end position="834"/>
    </location>
</feature>
<dbReference type="Gene3D" id="3.30.40.10">
    <property type="entry name" value="Zinc/RING finger domain, C3HC4 (zinc finger)"/>
    <property type="match status" value="1"/>
</dbReference>
<dbReference type="InterPro" id="IPR019786">
    <property type="entry name" value="Zinc_finger_PHD-type_CS"/>
</dbReference>
<dbReference type="EMBL" id="MSFO01000002">
    <property type="protein sequence ID" value="PLB52799.1"/>
    <property type="molecule type" value="Genomic_DNA"/>
</dbReference>
<dbReference type="Proteomes" id="UP000234275">
    <property type="component" value="Unassembled WGS sequence"/>
</dbReference>
<dbReference type="PANTHER" id="PTHR46174:SF1">
    <property type="entry name" value="CXXC-TYPE ZINC FINGER PROTEIN 1"/>
    <property type="match status" value="1"/>
</dbReference>
<dbReference type="InterPro" id="IPR018247">
    <property type="entry name" value="EF_Hand_1_Ca_BS"/>
</dbReference>
<protein>
    <submittedName>
        <fullName evidence="9">Putative PHD transcription factor</fullName>
    </submittedName>
</protein>
<feature type="domain" description="PHD-type" evidence="8">
    <location>
        <begin position="493"/>
        <end position="544"/>
    </location>
</feature>
<evidence type="ECO:0000256" key="2">
    <source>
        <dbReference type="ARBA" id="ARBA00022723"/>
    </source>
</evidence>
<keyword evidence="10" id="KW-1185">Reference proteome</keyword>
<evidence type="ECO:0000259" key="8">
    <source>
        <dbReference type="PROSITE" id="PS50016"/>
    </source>
</evidence>
<proteinExistence type="predicted"/>
<keyword evidence="2" id="KW-0479">Metal-binding</keyword>
<evidence type="ECO:0000256" key="1">
    <source>
        <dbReference type="ARBA" id="ARBA00004123"/>
    </source>
</evidence>
<dbReference type="PROSITE" id="PS50016">
    <property type="entry name" value="ZF_PHD_2"/>
    <property type="match status" value="1"/>
</dbReference>
<dbReference type="SUPFAM" id="SSF57903">
    <property type="entry name" value="FYVE/PHD zinc finger"/>
    <property type="match status" value="1"/>
</dbReference>
<dbReference type="GO" id="GO:0045893">
    <property type="term" value="P:positive regulation of DNA-templated transcription"/>
    <property type="evidence" value="ECO:0007669"/>
    <property type="project" value="TreeGrafter"/>
</dbReference>
<keyword evidence="5" id="KW-0539">Nucleus</keyword>
<evidence type="ECO:0000256" key="5">
    <source>
        <dbReference type="ARBA" id="ARBA00023242"/>
    </source>
</evidence>
<feature type="compositionally biased region" description="Polar residues" evidence="7">
    <location>
        <begin position="395"/>
        <end position="408"/>
    </location>
</feature>
<feature type="compositionally biased region" description="Basic residues" evidence="7">
    <location>
        <begin position="411"/>
        <end position="422"/>
    </location>
</feature>
<comment type="caution">
    <text evidence="9">The sequence shown here is derived from an EMBL/GenBank/DDBJ whole genome shotgun (WGS) entry which is preliminary data.</text>
</comment>
<feature type="region of interest" description="Disordered" evidence="7">
    <location>
        <begin position="619"/>
        <end position="646"/>
    </location>
</feature>
<dbReference type="OrthoDB" id="436852at2759"/>
<dbReference type="VEuPathDB" id="FungiDB:P170DRAFT_472690"/>
<feature type="region of interest" description="Disordered" evidence="7">
    <location>
        <begin position="811"/>
        <end position="834"/>
    </location>
</feature>
<dbReference type="InterPro" id="IPR011009">
    <property type="entry name" value="Kinase-like_dom_sf"/>
</dbReference>